<gene>
    <name evidence="2" type="ORF">DA803_00685</name>
</gene>
<evidence type="ECO:0000256" key="1">
    <source>
        <dbReference type="SAM" id="Phobius"/>
    </source>
</evidence>
<evidence type="ECO:0000313" key="2">
    <source>
        <dbReference type="EMBL" id="AXE60610.1"/>
    </source>
</evidence>
<keyword evidence="1" id="KW-0812">Transmembrane</keyword>
<sequence>MNNFKTMDINKSKTISGGFAITTLITTILSVIPAVIGGIGAAAGIAKALSSAKGEIKTKDGFNVKWDDANTNIGFNVGFHYCI</sequence>
<protein>
    <submittedName>
        <fullName evidence="2">Uncharacterized protein</fullName>
    </submittedName>
</protein>
<reference evidence="2 3" key="1">
    <citation type="submission" date="2018-05" db="EMBL/GenBank/DDBJ databases">
        <title>Annotation of the Mycoplasma phocidae genome.</title>
        <authorList>
            <person name="Brown D.R."/>
            <person name="Kutish G.F."/>
            <person name="Frasca S.Jr."/>
        </authorList>
    </citation>
    <scope>NUCLEOTIDE SEQUENCE [LARGE SCALE GENOMIC DNA]</scope>
    <source>
        <strain evidence="2 3">105</strain>
    </source>
</reference>
<dbReference type="AlphaFoldDB" id="A0A2Z5IPR5"/>
<feature type="transmembrane region" description="Helical" evidence="1">
    <location>
        <begin position="20"/>
        <end position="49"/>
    </location>
</feature>
<evidence type="ECO:0000313" key="3">
    <source>
        <dbReference type="Proteomes" id="UP000252477"/>
    </source>
</evidence>
<keyword evidence="1" id="KW-0472">Membrane</keyword>
<dbReference type="KEGG" id="mpho:DA803_00685"/>
<organism evidence="2 3">
    <name type="scientific">[Mycoplasma] phocae</name>
    <dbReference type="NCBI Taxonomy" id="142651"/>
    <lineage>
        <taxon>Bacteria</taxon>
        <taxon>Bacillati</taxon>
        <taxon>Mycoplasmatota</taxon>
        <taxon>Mycoplasmoidales</taxon>
        <taxon>Metamycoplasmataceae</taxon>
        <taxon>Metamycoplasma</taxon>
    </lineage>
</organism>
<keyword evidence="1" id="KW-1133">Transmembrane helix</keyword>
<dbReference type="EMBL" id="CP029295">
    <property type="protein sequence ID" value="AXE60610.1"/>
    <property type="molecule type" value="Genomic_DNA"/>
</dbReference>
<dbReference type="Proteomes" id="UP000252477">
    <property type="component" value="Chromosome"/>
</dbReference>
<name>A0A2Z5IPR5_9BACT</name>
<accession>A0A2Z5IPR5</accession>
<proteinExistence type="predicted"/>
<keyword evidence="3" id="KW-1185">Reference proteome</keyword>
<dbReference type="RefSeq" id="WP_114190726.1">
    <property type="nucleotide sequence ID" value="NZ_CP029295.1"/>
</dbReference>